<gene>
    <name evidence="9" type="ORF">L211DRAFT_804735</name>
</gene>
<dbReference type="Gene3D" id="1.50.10.10">
    <property type="match status" value="1"/>
</dbReference>
<keyword evidence="7" id="KW-0378">Hydrolase</keyword>
<dbReference type="GO" id="GO:0016020">
    <property type="term" value="C:membrane"/>
    <property type="evidence" value="ECO:0007669"/>
    <property type="project" value="InterPro"/>
</dbReference>
<name>A0A3N4MAC7_9PEZI</name>
<dbReference type="STRING" id="1051890.A0A3N4MAC7"/>
<dbReference type="GO" id="GO:0004571">
    <property type="term" value="F:mannosyl-oligosaccharide 1,2-alpha-mannosidase activity"/>
    <property type="evidence" value="ECO:0007669"/>
    <property type="project" value="InterPro"/>
</dbReference>
<dbReference type="InterPro" id="IPR012341">
    <property type="entry name" value="6hp_glycosidase-like_sf"/>
</dbReference>
<dbReference type="OrthoDB" id="8118055at2759"/>
<dbReference type="PANTHER" id="PTHR45679:SF5">
    <property type="entry name" value="ER DEGRADATION-ENHANCING ALPHA-MANNOSIDASE-LIKE PROTEIN 1"/>
    <property type="match status" value="1"/>
</dbReference>
<dbReference type="Pfam" id="PF01532">
    <property type="entry name" value="Glyco_hydro_47"/>
    <property type="match status" value="1"/>
</dbReference>
<evidence type="ECO:0000256" key="2">
    <source>
        <dbReference type="ARBA" id="ARBA00007658"/>
    </source>
</evidence>
<keyword evidence="6" id="KW-0479">Metal-binding</keyword>
<feature type="region of interest" description="Disordered" evidence="8">
    <location>
        <begin position="682"/>
        <end position="731"/>
    </location>
</feature>
<accession>A0A3N4MAC7</accession>
<dbReference type="GO" id="GO:0005509">
    <property type="term" value="F:calcium ion binding"/>
    <property type="evidence" value="ECO:0007669"/>
    <property type="project" value="InterPro"/>
</dbReference>
<comment type="cofactor">
    <cofactor evidence="6">
        <name>Ca(2+)</name>
        <dbReference type="ChEBI" id="CHEBI:29108"/>
    </cofactor>
</comment>
<evidence type="ECO:0000256" key="4">
    <source>
        <dbReference type="ARBA" id="ARBA00023180"/>
    </source>
</evidence>
<dbReference type="GO" id="GO:0036503">
    <property type="term" value="P:ERAD pathway"/>
    <property type="evidence" value="ECO:0007669"/>
    <property type="project" value="UniProtKB-ARBA"/>
</dbReference>
<feature type="region of interest" description="Disordered" evidence="8">
    <location>
        <begin position="787"/>
        <end position="806"/>
    </location>
</feature>
<keyword evidence="6" id="KW-0106">Calcium</keyword>
<dbReference type="Proteomes" id="UP000267821">
    <property type="component" value="Unassembled WGS sequence"/>
</dbReference>
<comment type="similarity">
    <text evidence="2 7">Belongs to the glycosyl hydrolase 47 family.</text>
</comment>
<evidence type="ECO:0000313" key="10">
    <source>
        <dbReference type="Proteomes" id="UP000267821"/>
    </source>
</evidence>
<evidence type="ECO:0000256" key="7">
    <source>
        <dbReference type="RuleBase" id="RU361193"/>
    </source>
</evidence>
<dbReference type="SUPFAM" id="SSF48225">
    <property type="entry name" value="Seven-hairpin glycosidases"/>
    <property type="match status" value="1"/>
</dbReference>
<feature type="active site" evidence="5">
    <location>
        <position position="436"/>
    </location>
</feature>
<feature type="binding site" evidence="6">
    <location>
        <position position="665"/>
    </location>
    <ligand>
        <name>Ca(2+)</name>
        <dbReference type="ChEBI" id="CHEBI:29108"/>
    </ligand>
</feature>
<dbReference type="InterPro" id="IPR001382">
    <property type="entry name" value="Glyco_hydro_47"/>
</dbReference>
<feature type="active site" description="Proton donor" evidence="5">
    <location>
        <position position="224"/>
    </location>
</feature>
<evidence type="ECO:0000313" key="9">
    <source>
        <dbReference type="EMBL" id="RPB26615.1"/>
    </source>
</evidence>
<dbReference type="PANTHER" id="PTHR45679">
    <property type="entry name" value="ER DEGRADATION-ENHANCING ALPHA-MANNOSIDASE-LIKE PROTEIN 2"/>
    <property type="match status" value="1"/>
</dbReference>
<organism evidence="9 10">
    <name type="scientific">Terfezia boudieri ATCC MYA-4762</name>
    <dbReference type="NCBI Taxonomy" id="1051890"/>
    <lineage>
        <taxon>Eukaryota</taxon>
        <taxon>Fungi</taxon>
        <taxon>Dikarya</taxon>
        <taxon>Ascomycota</taxon>
        <taxon>Pezizomycotina</taxon>
        <taxon>Pezizomycetes</taxon>
        <taxon>Pezizales</taxon>
        <taxon>Pezizaceae</taxon>
        <taxon>Terfezia</taxon>
    </lineage>
</organism>
<dbReference type="PRINTS" id="PR00747">
    <property type="entry name" value="GLYHDRLASE47"/>
</dbReference>
<feature type="active site" description="Proton donor" evidence="5">
    <location>
        <position position="553"/>
    </location>
</feature>
<keyword evidence="4" id="KW-0325">Glycoprotein</keyword>
<dbReference type="InterPro" id="IPR044674">
    <property type="entry name" value="EDEM1/2/3"/>
</dbReference>
<dbReference type="EC" id="3.2.1.-" evidence="7"/>
<reference evidence="9 10" key="1">
    <citation type="journal article" date="2018" name="Nat. Ecol. Evol.">
        <title>Pezizomycetes genomes reveal the molecular basis of ectomycorrhizal truffle lifestyle.</title>
        <authorList>
            <person name="Murat C."/>
            <person name="Payen T."/>
            <person name="Noel B."/>
            <person name="Kuo A."/>
            <person name="Morin E."/>
            <person name="Chen J."/>
            <person name="Kohler A."/>
            <person name="Krizsan K."/>
            <person name="Balestrini R."/>
            <person name="Da Silva C."/>
            <person name="Montanini B."/>
            <person name="Hainaut M."/>
            <person name="Levati E."/>
            <person name="Barry K.W."/>
            <person name="Belfiori B."/>
            <person name="Cichocki N."/>
            <person name="Clum A."/>
            <person name="Dockter R.B."/>
            <person name="Fauchery L."/>
            <person name="Guy J."/>
            <person name="Iotti M."/>
            <person name="Le Tacon F."/>
            <person name="Lindquist E.A."/>
            <person name="Lipzen A."/>
            <person name="Malagnac F."/>
            <person name="Mello A."/>
            <person name="Molinier V."/>
            <person name="Miyauchi S."/>
            <person name="Poulain J."/>
            <person name="Riccioni C."/>
            <person name="Rubini A."/>
            <person name="Sitrit Y."/>
            <person name="Splivallo R."/>
            <person name="Traeger S."/>
            <person name="Wang M."/>
            <person name="Zifcakova L."/>
            <person name="Wipf D."/>
            <person name="Zambonelli A."/>
            <person name="Paolocci F."/>
            <person name="Nowrousian M."/>
            <person name="Ottonello S."/>
            <person name="Baldrian P."/>
            <person name="Spatafora J.W."/>
            <person name="Henrissat B."/>
            <person name="Nagy L.G."/>
            <person name="Aury J.M."/>
            <person name="Wincker P."/>
            <person name="Grigoriev I.V."/>
            <person name="Bonfante P."/>
            <person name="Martin F.M."/>
        </authorList>
    </citation>
    <scope>NUCLEOTIDE SEQUENCE [LARGE SCALE GENOMIC DNA]</scope>
    <source>
        <strain evidence="9 10">ATCC MYA-4762</strain>
    </source>
</reference>
<keyword evidence="3" id="KW-0256">Endoplasmic reticulum</keyword>
<sequence length="872" mass="97665">MDAAPSGTLWGSNVYVHPQTQGRRRRGRRSARQLQRSMSIRPCQLWISLLGIALFYGVFVGEVTASEWSPGSRWRRPRRDGQPYTKARVKELREEVRAMFHHGWDNYMLHAFPADEIKPLTCLPQHRTPPSQPTNLGLNDVLGNYSLTLIDTLSTLAIFSATSDEDKLRFWRGAEELRAHFYPDEIFPPPGRDTNWENKPHRTTRRGRRKGVGFDLDVRVQVFESTIRILGGLLSAHLFASGEFGSHLLPAPASLQLTPTEISSGKWDWFGQSGGAVRTKGQFGYDGWLLDLAYDLGERLLPAFEVGQAGRLGVPWPRVNLRWGGAYFNQSEFYEPPLEQRVLDTKDRDSEYLRSSEPPDTLPTTCPAGAASLLLEFTLLSRLTSDGRFEEVSKRAFASVWSMRSDINLLSAELDITGKTGVEWSQHYSSLGAGIDSFLEYAVKAYIFLSPSPEPGFLHEPHQEVKRGRFAPDWFWDVWEVSRQAINRHMLHPHPIPHFLPVHPTTGATILPWVDSLSAFYPGLLALSGEVSAAEDAHLLATALWGRYAASPERWNVRSGEVDGGMGWWPGRPEMVESTYFLWRATGEDWYRRVGEMVMGDLEQRCWGRCGWAGLDNVGRGKGGRKADRMESFFLGETLQYLFLLFDDDDGGGLGKDEGPWVFTTEGHPVVIPKWTYQSQQREKAMLKMRRKQSSSPSSPSSTTQAAKPALCENPHRPRNRPPGGVSLHPSTSHAFHFARTPFPPHLLPPPRLLDPKLATPYPTCAPIPKQSIISFDLLFPASSSLSSSDTSTSSSPSPSLFNTFPHGPNKNFQRLPGGKGVFINNMDDLRLGFVVDEDSGMVGITKVNYVPLGRDEEVLFPESLVVGVWEG</sequence>
<dbReference type="GO" id="GO:1904380">
    <property type="term" value="P:endoplasmic reticulum mannose trimming"/>
    <property type="evidence" value="ECO:0007669"/>
    <property type="project" value="InterPro"/>
</dbReference>
<feature type="active site" evidence="5">
    <location>
        <position position="574"/>
    </location>
</feature>
<keyword evidence="7 9" id="KW-0326">Glycosidase</keyword>
<protein>
    <recommendedName>
        <fullName evidence="7">alpha-1,2-Mannosidase</fullName>
        <ecNumber evidence="7">3.2.1.-</ecNumber>
    </recommendedName>
</protein>
<feature type="non-terminal residue" evidence="9">
    <location>
        <position position="872"/>
    </location>
</feature>
<dbReference type="GO" id="GO:0005975">
    <property type="term" value="P:carbohydrate metabolic process"/>
    <property type="evidence" value="ECO:0007669"/>
    <property type="project" value="InterPro"/>
</dbReference>
<evidence type="ECO:0000256" key="8">
    <source>
        <dbReference type="SAM" id="MobiDB-lite"/>
    </source>
</evidence>
<proteinExistence type="inferred from homology"/>
<dbReference type="InParanoid" id="A0A3N4MAC7"/>
<evidence type="ECO:0000256" key="5">
    <source>
        <dbReference type="PIRSR" id="PIRSR601382-1"/>
    </source>
</evidence>
<dbReference type="GO" id="GO:0044322">
    <property type="term" value="C:endoplasmic reticulum quality control compartment"/>
    <property type="evidence" value="ECO:0007669"/>
    <property type="project" value="GOC"/>
</dbReference>
<comment type="subcellular location">
    <subcellularLocation>
        <location evidence="1">Endoplasmic reticulum</location>
    </subcellularLocation>
</comment>
<evidence type="ECO:0000256" key="3">
    <source>
        <dbReference type="ARBA" id="ARBA00022824"/>
    </source>
</evidence>
<dbReference type="InterPro" id="IPR036026">
    <property type="entry name" value="Seven-hairpin_glycosidases"/>
</dbReference>
<dbReference type="FunCoup" id="A0A3N4MAC7">
    <property type="interactions" value="518"/>
</dbReference>
<dbReference type="AlphaFoldDB" id="A0A3N4MAC7"/>
<evidence type="ECO:0000256" key="1">
    <source>
        <dbReference type="ARBA" id="ARBA00004240"/>
    </source>
</evidence>
<keyword evidence="10" id="KW-1185">Reference proteome</keyword>
<dbReference type="UniPathway" id="UPA00378"/>
<dbReference type="EMBL" id="ML121534">
    <property type="protein sequence ID" value="RPB26615.1"/>
    <property type="molecule type" value="Genomic_DNA"/>
</dbReference>
<evidence type="ECO:0000256" key="6">
    <source>
        <dbReference type="PIRSR" id="PIRSR601382-2"/>
    </source>
</evidence>